<dbReference type="SMART" id="SM00028">
    <property type="entry name" value="TPR"/>
    <property type="match status" value="6"/>
</dbReference>
<evidence type="ECO:0000256" key="4">
    <source>
        <dbReference type="SAM" id="SignalP"/>
    </source>
</evidence>
<feature type="chain" id="PRO_5042210224" description="Tetratricopeptide repeat protein 17" evidence="4">
    <location>
        <begin position="24"/>
        <end position="1152"/>
    </location>
</feature>
<dbReference type="PROSITE" id="PS50005">
    <property type="entry name" value="TPR"/>
    <property type="match status" value="1"/>
</dbReference>
<dbReference type="Gene3D" id="1.25.40.10">
    <property type="entry name" value="Tetratricopeptide repeat domain"/>
    <property type="match status" value="2"/>
</dbReference>
<feature type="region of interest" description="Disordered" evidence="3">
    <location>
        <begin position="311"/>
        <end position="333"/>
    </location>
</feature>
<protein>
    <recommendedName>
        <fullName evidence="7">Tetratricopeptide repeat protein 17</fullName>
    </recommendedName>
</protein>
<keyword evidence="2" id="KW-0175">Coiled coil</keyword>
<accession>A0AAD9NN40</accession>
<name>A0AAD9NN40_RIDPI</name>
<dbReference type="SUPFAM" id="SSF48452">
    <property type="entry name" value="TPR-like"/>
    <property type="match status" value="1"/>
</dbReference>
<dbReference type="GO" id="GO:0030041">
    <property type="term" value="P:actin filament polymerization"/>
    <property type="evidence" value="ECO:0007669"/>
    <property type="project" value="TreeGrafter"/>
</dbReference>
<organism evidence="5 6">
    <name type="scientific">Ridgeia piscesae</name>
    <name type="common">Tubeworm</name>
    <dbReference type="NCBI Taxonomy" id="27915"/>
    <lineage>
        <taxon>Eukaryota</taxon>
        <taxon>Metazoa</taxon>
        <taxon>Spiralia</taxon>
        <taxon>Lophotrochozoa</taxon>
        <taxon>Annelida</taxon>
        <taxon>Polychaeta</taxon>
        <taxon>Sedentaria</taxon>
        <taxon>Canalipalpata</taxon>
        <taxon>Sabellida</taxon>
        <taxon>Siboglinidae</taxon>
        <taxon>Ridgeia</taxon>
    </lineage>
</organism>
<feature type="coiled-coil region" evidence="2">
    <location>
        <begin position="54"/>
        <end position="84"/>
    </location>
</feature>
<evidence type="ECO:0000256" key="2">
    <source>
        <dbReference type="SAM" id="Coils"/>
    </source>
</evidence>
<evidence type="ECO:0000256" key="3">
    <source>
        <dbReference type="SAM" id="MobiDB-lite"/>
    </source>
</evidence>
<feature type="repeat" description="TPR" evidence="1">
    <location>
        <begin position="1087"/>
        <end position="1120"/>
    </location>
</feature>
<dbReference type="PANTHER" id="PTHR16091">
    <property type="entry name" value="TTC17 PROTEIN"/>
    <property type="match status" value="1"/>
</dbReference>
<dbReference type="InterPro" id="IPR011990">
    <property type="entry name" value="TPR-like_helical_dom_sf"/>
</dbReference>
<proteinExistence type="predicted"/>
<dbReference type="Proteomes" id="UP001209878">
    <property type="component" value="Unassembled WGS sequence"/>
</dbReference>
<evidence type="ECO:0000313" key="6">
    <source>
        <dbReference type="Proteomes" id="UP001209878"/>
    </source>
</evidence>
<keyword evidence="1" id="KW-0802">TPR repeat</keyword>
<evidence type="ECO:0008006" key="7">
    <source>
        <dbReference type="Google" id="ProtNLM"/>
    </source>
</evidence>
<evidence type="ECO:0000256" key="1">
    <source>
        <dbReference type="PROSITE-ProRule" id="PRU00339"/>
    </source>
</evidence>
<keyword evidence="4" id="KW-0732">Signal</keyword>
<dbReference type="Pfam" id="PF13432">
    <property type="entry name" value="TPR_16"/>
    <property type="match status" value="1"/>
</dbReference>
<sequence>MATAVVLLMCSNVFVQVIPVVRGSTHWVVTEDGRIQAQLDSVFNLQRPYDLVALLKQEDRARMLENLKQELLAKKEQIDGSEDKNTALEQHFYRTDPDCLTARIPLPEFDLYISTVLPLENKGILPEDYIDVKSAPTTEPAIPDCTKVIQLDFSFHAFEHLLGVQDRWNLSGTPEKGLKNAITQQTSVDDYGHLVHDALYQNKTSWVLYNMAAFYWRIKGDPYHVIECVRRALHFSPRWQKDVALVSLANVLHRSHFSNEAAIVMHAALDVSHDLNVNHFTLGNIYANKHGREVLDCSWRKPASAIDDDFMSSWQTKKRTKQDRPPNPMDGQPVDYTRPIRSALYQQLSPEIPEELGKLSYKEKGWPQKEECDTHVQKFPTWNEFPTTYLPPENKGFEVRALLAEAQGRKKGDEHPLPWYPPVCVTLAGIPEGPRSYDHIPSMKERTKIPLRLIDHSMRQTLLDMVEKKDITEEEVGQRILTALKQKIGPSWILYNLAGLYWRILGNNYHGIECIRRSLYFAPDCYKDVPLVNLANILYKWGRVDDAITVMRDAITVNPLEPESHFFLGNLLAAKSNLSGAVEHYEQALRQSAIHKDAFSMLRVTRCYQKYHQSAQSQAPVSNPKSRQPCVNKVNTDSHVICKQKKGKESCVVETPSQVCKSCKQICAITPIKPGSCGNAKSDTVSGAHKKGDKQSTVVLGDQCGGASSFSPLSDTVGPNPLMDPNFNSKLDDISEHYRQTGVCSGEDCHRLMIEMSQHYQPHTRLEVIDGNLHQKYIFVDSVNDIHPGPEECIIYNSGERSPGCSTSQFKPFDLDLFVKHLNQPLCNNESGNHGNNYDKMNNMETQATDDKKSADARNVDIEMILPEHEQHRAGAKAKLSDVDIVKLAPDPTRHILIRTAHEVLTYDKCVDLRKTDQGGHHNHWVSVSTVGVKLSEHIDFTEDLGGALKKPVCSITESQDVAAFDLISSLQDVTQLTYEPETDLEETLCNLGSEPQTVGAMATRIARKLEKDETSWVLAIKAALYWRVVGDAGKAITCLRVAYKHSPHSYVHVSLLSLVSILLKAKQNDDALTVANIALEVAPYLTAVHYAIANVYLAKEDWLRARQFYESTLSLDPSFEMAKTRLWRIQCDIILSSVPVQSLLRIQRPCM</sequence>
<comment type="caution">
    <text evidence="5">The sequence shown here is derived from an EMBL/GenBank/DDBJ whole genome shotgun (WGS) entry which is preliminary data.</text>
</comment>
<dbReference type="PANTHER" id="PTHR16091:SF1">
    <property type="entry name" value="TETRATRICOPEPTIDE REPEAT PROTEIN 17"/>
    <property type="match status" value="1"/>
</dbReference>
<reference evidence="5" key="1">
    <citation type="journal article" date="2023" name="Mol. Biol. Evol.">
        <title>Third-Generation Sequencing Reveals the Adaptive Role of the Epigenome in Three Deep-Sea Polychaetes.</title>
        <authorList>
            <person name="Perez M."/>
            <person name="Aroh O."/>
            <person name="Sun Y."/>
            <person name="Lan Y."/>
            <person name="Juniper S.K."/>
            <person name="Young C.R."/>
            <person name="Angers B."/>
            <person name="Qian P.Y."/>
        </authorList>
    </citation>
    <scope>NUCLEOTIDE SEQUENCE</scope>
    <source>
        <strain evidence="5">R07B-5</strain>
    </source>
</reference>
<dbReference type="InterPro" id="IPR019734">
    <property type="entry name" value="TPR_rpt"/>
</dbReference>
<feature type="signal peptide" evidence="4">
    <location>
        <begin position="1"/>
        <end position="23"/>
    </location>
</feature>
<evidence type="ECO:0000313" key="5">
    <source>
        <dbReference type="EMBL" id="KAK2174533.1"/>
    </source>
</evidence>
<dbReference type="InterPro" id="IPR052630">
    <property type="entry name" value="TTC17"/>
</dbReference>
<gene>
    <name evidence="5" type="ORF">NP493_797g01042</name>
</gene>
<dbReference type="GO" id="GO:0005737">
    <property type="term" value="C:cytoplasm"/>
    <property type="evidence" value="ECO:0007669"/>
    <property type="project" value="TreeGrafter"/>
</dbReference>
<dbReference type="EMBL" id="JAODUO010000796">
    <property type="protein sequence ID" value="KAK2174533.1"/>
    <property type="molecule type" value="Genomic_DNA"/>
</dbReference>
<keyword evidence="6" id="KW-1185">Reference proteome</keyword>
<dbReference type="GO" id="GO:0015629">
    <property type="term" value="C:actin cytoskeleton"/>
    <property type="evidence" value="ECO:0007669"/>
    <property type="project" value="TreeGrafter"/>
</dbReference>
<dbReference type="AlphaFoldDB" id="A0AAD9NN40"/>